<dbReference type="GO" id="GO:0000981">
    <property type="term" value="F:DNA-binding transcription factor activity, RNA polymerase II-specific"/>
    <property type="evidence" value="ECO:0007669"/>
    <property type="project" value="InterPro"/>
</dbReference>
<dbReference type="EMBL" id="KN824983">
    <property type="protein sequence ID" value="KIK96498.1"/>
    <property type="molecule type" value="Genomic_DNA"/>
</dbReference>
<feature type="compositionally biased region" description="Polar residues" evidence="1">
    <location>
        <begin position="380"/>
        <end position="393"/>
    </location>
</feature>
<evidence type="ECO:0000259" key="2">
    <source>
        <dbReference type="PROSITE" id="PS50048"/>
    </source>
</evidence>
<dbReference type="Gene3D" id="4.10.240.10">
    <property type="entry name" value="Zn(2)-C6 fungal-type DNA-binding domain"/>
    <property type="match status" value="1"/>
</dbReference>
<dbReference type="InterPro" id="IPR036864">
    <property type="entry name" value="Zn2-C6_fun-type_DNA-bd_sf"/>
</dbReference>
<dbReference type="InterPro" id="IPR001138">
    <property type="entry name" value="Zn2Cys6_DnaBD"/>
</dbReference>
<dbReference type="HOGENOM" id="CLU_637875_0_0_1"/>
<dbReference type="Pfam" id="PF00172">
    <property type="entry name" value="Zn_clus"/>
    <property type="match status" value="1"/>
</dbReference>
<dbReference type="GO" id="GO:0008270">
    <property type="term" value="F:zinc ion binding"/>
    <property type="evidence" value="ECO:0007669"/>
    <property type="project" value="InterPro"/>
</dbReference>
<dbReference type="AlphaFoldDB" id="A0A0D0DSM1"/>
<dbReference type="SUPFAM" id="SSF57701">
    <property type="entry name" value="Zn2/Cys6 DNA-binding domain"/>
    <property type="match status" value="1"/>
</dbReference>
<evidence type="ECO:0000313" key="3">
    <source>
        <dbReference type="EMBL" id="KIK96498.1"/>
    </source>
</evidence>
<sequence length="414" mass="45760">MSSSHHSGLALDQQYPLPAPNESYEQFCGTYPSFILPPFASDPYAVENFYVWQDMEGVYHYADARSDNFVAHSPPPYSPPALISEGILPSDHNTHRCSDVGRLSQPAATQEVLYVSHLAEPVKTDSGRPQGQDYRSSIARASDNFLAQASFIFGDGHSPSRRGSTLEYLPPAPYQTGPKRDTRPPSRKRSRESLDGEGYHVKEEAHGAYSSSLSIANDGCRLPQSAMIVPSQGVLPSSLRNPHLGNPAISVKTEPYAREDESLLRPDERCTIRLAKHTSNKRIHRSSEELVRQENTILSTPTTWPIPDDPNTKVVKKAGEQKKQALACLFCRERKIACGRPPAHSPDQTCNQCARRRIKCEYPTESRRGQHKRRRKQSDGEPSSQGTSRTNLMATMASTAVPLSSSTTSVTSST</sequence>
<feature type="compositionally biased region" description="Basic and acidic residues" evidence="1">
    <location>
        <begin position="191"/>
        <end position="205"/>
    </location>
</feature>
<feature type="region of interest" description="Disordered" evidence="1">
    <location>
        <begin position="364"/>
        <end position="414"/>
    </location>
</feature>
<evidence type="ECO:0000256" key="1">
    <source>
        <dbReference type="SAM" id="MobiDB-lite"/>
    </source>
</evidence>
<feature type="compositionally biased region" description="Low complexity" evidence="1">
    <location>
        <begin position="397"/>
        <end position="414"/>
    </location>
</feature>
<protein>
    <recommendedName>
        <fullName evidence="2">Zn(2)-C6 fungal-type domain-containing protein</fullName>
    </recommendedName>
</protein>
<gene>
    <name evidence="3" type="ORF">PAXRUDRAFT_825895</name>
</gene>
<evidence type="ECO:0000313" key="4">
    <source>
        <dbReference type="Proteomes" id="UP000054538"/>
    </source>
</evidence>
<proteinExistence type="predicted"/>
<keyword evidence="4" id="KW-1185">Reference proteome</keyword>
<dbReference type="SMART" id="SM00066">
    <property type="entry name" value="GAL4"/>
    <property type="match status" value="1"/>
</dbReference>
<dbReference type="CDD" id="cd00067">
    <property type="entry name" value="GAL4"/>
    <property type="match status" value="1"/>
</dbReference>
<feature type="domain" description="Zn(2)-C6 fungal-type" evidence="2">
    <location>
        <begin position="327"/>
        <end position="362"/>
    </location>
</feature>
<reference evidence="3 4" key="1">
    <citation type="submission" date="2014-04" db="EMBL/GenBank/DDBJ databases">
        <authorList>
            <consortium name="DOE Joint Genome Institute"/>
            <person name="Kuo A."/>
            <person name="Kohler A."/>
            <person name="Jargeat P."/>
            <person name="Nagy L.G."/>
            <person name="Floudas D."/>
            <person name="Copeland A."/>
            <person name="Barry K.W."/>
            <person name="Cichocki N."/>
            <person name="Veneault-Fourrey C."/>
            <person name="LaButti K."/>
            <person name="Lindquist E.A."/>
            <person name="Lipzen A."/>
            <person name="Lundell T."/>
            <person name="Morin E."/>
            <person name="Murat C."/>
            <person name="Sun H."/>
            <person name="Tunlid A."/>
            <person name="Henrissat B."/>
            <person name="Grigoriev I.V."/>
            <person name="Hibbett D.S."/>
            <person name="Martin F."/>
            <person name="Nordberg H.P."/>
            <person name="Cantor M.N."/>
            <person name="Hua S.X."/>
        </authorList>
    </citation>
    <scope>NUCLEOTIDE SEQUENCE [LARGE SCALE GENOMIC DNA]</scope>
    <source>
        <strain evidence="3 4">Ve08.2h10</strain>
    </source>
</reference>
<organism evidence="3 4">
    <name type="scientific">Paxillus rubicundulus Ve08.2h10</name>
    <dbReference type="NCBI Taxonomy" id="930991"/>
    <lineage>
        <taxon>Eukaryota</taxon>
        <taxon>Fungi</taxon>
        <taxon>Dikarya</taxon>
        <taxon>Basidiomycota</taxon>
        <taxon>Agaricomycotina</taxon>
        <taxon>Agaricomycetes</taxon>
        <taxon>Agaricomycetidae</taxon>
        <taxon>Boletales</taxon>
        <taxon>Paxilineae</taxon>
        <taxon>Paxillaceae</taxon>
        <taxon>Paxillus</taxon>
    </lineage>
</organism>
<feature type="region of interest" description="Disordered" evidence="1">
    <location>
        <begin position="156"/>
        <end position="205"/>
    </location>
</feature>
<dbReference type="Proteomes" id="UP000054538">
    <property type="component" value="Unassembled WGS sequence"/>
</dbReference>
<dbReference type="PROSITE" id="PS50048">
    <property type="entry name" value="ZN2_CY6_FUNGAL_2"/>
    <property type="match status" value="1"/>
</dbReference>
<dbReference type="OrthoDB" id="39175at2759"/>
<dbReference type="PROSITE" id="PS00463">
    <property type="entry name" value="ZN2_CY6_FUNGAL_1"/>
    <property type="match status" value="1"/>
</dbReference>
<name>A0A0D0DSM1_9AGAM</name>
<dbReference type="STRING" id="930991.A0A0D0DSM1"/>
<dbReference type="InParanoid" id="A0A0D0DSM1"/>
<accession>A0A0D0DSM1</accession>
<reference evidence="4" key="2">
    <citation type="submission" date="2015-01" db="EMBL/GenBank/DDBJ databases">
        <title>Evolutionary Origins and Diversification of the Mycorrhizal Mutualists.</title>
        <authorList>
            <consortium name="DOE Joint Genome Institute"/>
            <consortium name="Mycorrhizal Genomics Consortium"/>
            <person name="Kohler A."/>
            <person name="Kuo A."/>
            <person name="Nagy L.G."/>
            <person name="Floudas D."/>
            <person name="Copeland A."/>
            <person name="Barry K.W."/>
            <person name="Cichocki N."/>
            <person name="Veneault-Fourrey C."/>
            <person name="LaButti K."/>
            <person name="Lindquist E.A."/>
            <person name="Lipzen A."/>
            <person name="Lundell T."/>
            <person name="Morin E."/>
            <person name="Murat C."/>
            <person name="Riley R."/>
            <person name="Ohm R."/>
            <person name="Sun H."/>
            <person name="Tunlid A."/>
            <person name="Henrissat B."/>
            <person name="Grigoriev I.V."/>
            <person name="Hibbett D.S."/>
            <person name="Martin F."/>
        </authorList>
    </citation>
    <scope>NUCLEOTIDE SEQUENCE [LARGE SCALE GENOMIC DNA]</scope>
    <source>
        <strain evidence="4">Ve08.2h10</strain>
    </source>
</reference>